<accession>A0A0N7KYW8</accession>
<keyword evidence="1" id="KW-0805">Transcription regulation</keyword>
<dbReference type="PROSITE" id="PS50042">
    <property type="entry name" value="CNMP_BINDING_3"/>
    <property type="match status" value="1"/>
</dbReference>
<dbReference type="InterPro" id="IPR012318">
    <property type="entry name" value="HTH_CRP"/>
</dbReference>
<evidence type="ECO:0000313" key="6">
    <source>
        <dbReference type="EMBL" id="BAT30881.1"/>
    </source>
</evidence>
<organism evidence="6">
    <name type="scientific">Fulvimarina pelagi</name>
    <dbReference type="NCBI Taxonomy" id="217511"/>
    <lineage>
        <taxon>Bacteria</taxon>
        <taxon>Pseudomonadati</taxon>
        <taxon>Pseudomonadota</taxon>
        <taxon>Alphaproteobacteria</taxon>
        <taxon>Hyphomicrobiales</taxon>
        <taxon>Aurantimonadaceae</taxon>
        <taxon>Fulvimarina</taxon>
    </lineage>
</organism>
<dbReference type="InterPro" id="IPR018490">
    <property type="entry name" value="cNMP-bd_dom_sf"/>
</dbReference>
<dbReference type="InterPro" id="IPR014710">
    <property type="entry name" value="RmlC-like_jellyroll"/>
</dbReference>
<dbReference type="SMART" id="SM00100">
    <property type="entry name" value="cNMP"/>
    <property type="match status" value="1"/>
</dbReference>
<evidence type="ECO:0000256" key="1">
    <source>
        <dbReference type="ARBA" id="ARBA00023015"/>
    </source>
</evidence>
<evidence type="ECO:0000256" key="2">
    <source>
        <dbReference type="ARBA" id="ARBA00023125"/>
    </source>
</evidence>
<dbReference type="PANTHER" id="PTHR24567:SF74">
    <property type="entry name" value="HTH-TYPE TRANSCRIPTIONAL REGULATOR ARCR"/>
    <property type="match status" value="1"/>
</dbReference>
<dbReference type="InterPro" id="IPR050397">
    <property type="entry name" value="Env_Response_Regulators"/>
</dbReference>
<evidence type="ECO:0000259" key="5">
    <source>
        <dbReference type="PROSITE" id="PS51063"/>
    </source>
</evidence>
<evidence type="ECO:0000259" key="4">
    <source>
        <dbReference type="PROSITE" id="PS50042"/>
    </source>
</evidence>
<dbReference type="Gene3D" id="2.60.120.10">
    <property type="entry name" value="Jelly Rolls"/>
    <property type="match status" value="1"/>
</dbReference>
<name>A0A0N7KYW8_9HYPH</name>
<dbReference type="Gene3D" id="1.10.10.10">
    <property type="entry name" value="Winged helix-like DNA-binding domain superfamily/Winged helix DNA-binding domain"/>
    <property type="match status" value="1"/>
</dbReference>
<feature type="domain" description="Cyclic nucleotide-binding" evidence="4">
    <location>
        <begin position="13"/>
        <end position="96"/>
    </location>
</feature>
<keyword evidence="2" id="KW-0238">DNA-binding</keyword>
<dbReference type="PANTHER" id="PTHR24567">
    <property type="entry name" value="CRP FAMILY TRANSCRIPTIONAL REGULATORY PROTEIN"/>
    <property type="match status" value="1"/>
</dbReference>
<dbReference type="InterPro" id="IPR000595">
    <property type="entry name" value="cNMP-bd_dom"/>
</dbReference>
<dbReference type="SUPFAM" id="SSF51206">
    <property type="entry name" value="cAMP-binding domain-like"/>
    <property type="match status" value="1"/>
</dbReference>
<protein>
    <recommendedName>
        <fullName evidence="7">Crp/Fnr family transcriptional regulator</fullName>
    </recommendedName>
</protein>
<dbReference type="Pfam" id="PF13545">
    <property type="entry name" value="HTH_Crp_2"/>
    <property type="match status" value="1"/>
</dbReference>
<dbReference type="AlphaFoldDB" id="A0A0N7KYW8"/>
<evidence type="ECO:0008006" key="7">
    <source>
        <dbReference type="Google" id="ProtNLM"/>
    </source>
</evidence>
<dbReference type="CDD" id="cd00038">
    <property type="entry name" value="CAP_ED"/>
    <property type="match status" value="1"/>
</dbReference>
<sequence length="239" mass="26153">MPDITQKTCFNLLLRRLDEADFNALAPHLSETSIGRGGTLNPAEETIDTTYFIESGVCSLVLTSPDDRVAEIGIVGPEGVVGASPIIGVYSVPHSSFMQVAGRALKLPAETLCEIVQKRPAIALMIARFRHVLAMQAIQTALANAHYTVEERLARWLLMCQDRLGSNEIELTHDFLSTMLSVRRSTVTLATHNLEGAGLIRAQRGRITVVKRKELAALAAGSYGMPEEEYERILGPLRT</sequence>
<dbReference type="OrthoDB" id="7506088at2"/>
<dbReference type="InterPro" id="IPR036388">
    <property type="entry name" value="WH-like_DNA-bd_sf"/>
</dbReference>
<dbReference type="GO" id="GO:0003677">
    <property type="term" value="F:DNA binding"/>
    <property type="evidence" value="ECO:0007669"/>
    <property type="project" value="UniProtKB-KW"/>
</dbReference>
<dbReference type="PROSITE" id="PS51063">
    <property type="entry name" value="HTH_CRP_2"/>
    <property type="match status" value="1"/>
</dbReference>
<dbReference type="SUPFAM" id="SSF46785">
    <property type="entry name" value="Winged helix' DNA-binding domain"/>
    <property type="match status" value="1"/>
</dbReference>
<dbReference type="GO" id="GO:0005829">
    <property type="term" value="C:cytosol"/>
    <property type="evidence" value="ECO:0007669"/>
    <property type="project" value="TreeGrafter"/>
</dbReference>
<feature type="domain" description="HTH crp-type" evidence="5">
    <location>
        <begin position="147"/>
        <end position="213"/>
    </location>
</feature>
<dbReference type="GO" id="GO:0003700">
    <property type="term" value="F:DNA-binding transcription factor activity"/>
    <property type="evidence" value="ECO:0007669"/>
    <property type="project" value="TreeGrafter"/>
</dbReference>
<evidence type="ECO:0000256" key="3">
    <source>
        <dbReference type="ARBA" id="ARBA00023163"/>
    </source>
</evidence>
<dbReference type="InterPro" id="IPR036390">
    <property type="entry name" value="WH_DNA-bd_sf"/>
</dbReference>
<keyword evidence="3" id="KW-0804">Transcription</keyword>
<proteinExistence type="predicted"/>
<dbReference type="EMBL" id="LC066395">
    <property type="protein sequence ID" value="BAT30881.1"/>
    <property type="molecule type" value="Genomic_DNA"/>
</dbReference>
<reference evidence="6" key="1">
    <citation type="journal article" date="2015" name="Proc. Natl. Acad. Sci. U.S.A.">
        <title>Bacterial clade with the ribosomal RNA operon on a small plasmid rather than the chromosome.</title>
        <authorList>
            <person name="Anda M."/>
            <person name="Ohtsubo Y."/>
            <person name="Okubo T."/>
            <person name="Sugawara M."/>
            <person name="Nagata Y."/>
            <person name="Tsuda M."/>
            <person name="Minamisawa K."/>
            <person name="Mitsui H."/>
        </authorList>
    </citation>
    <scope>NUCLEOTIDE SEQUENCE</scope>
    <source>
        <strain evidence="6">DSM 15513</strain>
    </source>
</reference>